<evidence type="ECO:0000313" key="2">
    <source>
        <dbReference type="EMBL" id="KAF1991897.1"/>
    </source>
</evidence>
<dbReference type="InterPro" id="IPR051044">
    <property type="entry name" value="MAG_DAG_Lipase"/>
</dbReference>
<dbReference type="OrthoDB" id="10249433at2759"/>
<dbReference type="Gene3D" id="3.40.50.1820">
    <property type="entry name" value="alpha/beta hydrolase"/>
    <property type="match status" value="1"/>
</dbReference>
<name>A0A6G1HFQ4_9PEZI</name>
<organism evidence="2 3">
    <name type="scientific">Aulographum hederae CBS 113979</name>
    <dbReference type="NCBI Taxonomy" id="1176131"/>
    <lineage>
        <taxon>Eukaryota</taxon>
        <taxon>Fungi</taxon>
        <taxon>Dikarya</taxon>
        <taxon>Ascomycota</taxon>
        <taxon>Pezizomycotina</taxon>
        <taxon>Dothideomycetes</taxon>
        <taxon>Pleosporomycetidae</taxon>
        <taxon>Aulographales</taxon>
        <taxon>Aulographaceae</taxon>
    </lineage>
</organism>
<accession>A0A6G1HFQ4</accession>
<dbReference type="EMBL" id="ML977138">
    <property type="protein sequence ID" value="KAF1991897.1"/>
    <property type="molecule type" value="Genomic_DNA"/>
</dbReference>
<keyword evidence="3" id="KW-1185">Reference proteome</keyword>
<dbReference type="InterPro" id="IPR022742">
    <property type="entry name" value="Hydrolase_4"/>
</dbReference>
<dbReference type="PANTHER" id="PTHR11614">
    <property type="entry name" value="PHOSPHOLIPASE-RELATED"/>
    <property type="match status" value="1"/>
</dbReference>
<gene>
    <name evidence="2" type="ORF">K402DRAFT_388451</name>
</gene>
<evidence type="ECO:0000259" key="1">
    <source>
        <dbReference type="Pfam" id="PF12146"/>
    </source>
</evidence>
<keyword evidence="2" id="KW-0378">Hydrolase</keyword>
<dbReference type="InterPro" id="IPR029058">
    <property type="entry name" value="AB_hydrolase_fold"/>
</dbReference>
<protein>
    <submittedName>
        <fullName evidence="2">Alpha/beta-hydrolase</fullName>
    </submittedName>
</protein>
<dbReference type="AlphaFoldDB" id="A0A6G1HFQ4"/>
<dbReference type="GO" id="GO:0016787">
    <property type="term" value="F:hydrolase activity"/>
    <property type="evidence" value="ECO:0007669"/>
    <property type="project" value="UniProtKB-KW"/>
</dbReference>
<sequence>MVAVTSVEGWHTVEDETQLYTKTWNPAGEIKARVVFIHGFSDHCNTYGNFFPYLASRNIQVLTLDQRGWGRSAQTPSHRGLTGPTSLVLSDISSFLTSLLSSTTTPLFLMGHSMGGAEILTYAAEGPASIRAHIRGYLAESPFIAFAPAMKPSPVLVFLGRLAGKVLPRRQMKNPIKPELVSRDEAVCQAYREDELCHDTGTLEGLAGMIARARGLEGGEILVGDKAGEGERTRLWVGHGTGDLICDYEGTKRWFDKLGEGIEDKEFKSYEGWYHKLHAEPGEMKEIYANDVADWILKRSEEPVSVPVPTTDLEPKAKL</sequence>
<reference evidence="2" key="1">
    <citation type="journal article" date="2020" name="Stud. Mycol.">
        <title>101 Dothideomycetes genomes: a test case for predicting lifestyles and emergence of pathogens.</title>
        <authorList>
            <person name="Haridas S."/>
            <person name="Albert R."/>
            <person name="Binder M."/>
            <person name="Bloem J."/>
            <person name="Labutti K."/>
            <person name="Salamov A."/>
            <person name="Andreopoulos B."/>
            <person name="Baker S."/>
            <person name="Barry K."/>
            <person name="Bills G."/>
            <person name="Bluhm B."/>
            <person name="Cannon C."/>
            <person name="Castanera R."/>
            <person name="Culley D."/>
            <person name="Daum C."/>
            <person name="Ezra D."/>
            <person name="Gonzalez J."/>
            <person name="Henrissat B."/>
            <person name="Kuo A."/>
            <person name="Liang C."/>
            <person name="Lipzen A."/>
            <person name="Lutzoni F."/>
            <person name="Magnuson J."/>
            <person name="Mondo S."/>
            <person name="Nolan M."/>
            <person name="Ohm R."/>
            <person name="Pangilinan J."/>
            <person name="Park H.-J."/>
            <person name="Ramirez L."/>
            <person name="Alfaro M."/>
            <person name="Sun H."/>
            <person name="Tritt A."/>
            <person name="Yoshinaga Y."/>
            <person name="Zwiers L.-H."/>
            <person name="Turgeon B."/>
            <person name="Goodwin S."/>
            <person name="Spatafora J."/>
            <person name="Crous P."/>
            <person name="Grigoriev I."/>
        </authorList>
    </citation>
    <scope>NUCLEOTIDE SEQUENCE</scope>
    <source>
        <strain evidence="2">CBS 113979</strain>
    </source>
</reference>
<feature type="domain" description="Serine aminopeptidase S33" evidence="1">
    <location>
        <begin position="29"/>
        <end position="281"/>
    </location>
</feature>
<dbReference type="Proteomes" id="UP000800041">
    <property type="component" value="Unassembled WGS sequence"/>
</dbReference>
<evidence type="ECO:0000313" key="3">
    <source>
        <dbReference type="Proteomes" id="UP000800041"/>
    </source>
</evidence>
<dbReference type="Pfam" id="PF12146">
    <property type="entry name" value="Hydrolase_4"/>
    <property type="match status" value="1"/>
</dbReference>
<dbReference type="SUPFAM" id="SSF53474">
    <property type="entry name" value="alpha/beta-Hydrolases"/>
    <property type="match status" value="1"/>
</dbReference>
<proteinExistence type="predicted"/>